<dbReference type="Pfam" id="PF10157">
    <property type="entry name" value="BORCS6"/>
    <property type="match status" value="1"/>
</dbReference>
<reference evidence="4 5" key="1">
    <citation type="submission" date="2015-12" db="EMBL/GenBank/DDBJ databases">
        <title>Dictyostelia acquired genes for synthesis and detection of signals that induce cell-type specialization by lateral gene transfer from prokaryotes.</title>
        <authorList>
            <person name="Gloeckner G."/>
            <person name="Schaap P."/>
        </authorList>
    </citation>
    <scope>NUCLEOTIDE SEQUENCE [LARGE SCALE GENOMIC DNA]</scope>
    <source>
        <strain evidence="4 5">TK</strain>
    </source>
</reference>
<comment type="caution">
    <text evidence="4">The sequence shown here is derived from an EMBL/GenBank/DDBJ whole genome shotgun (WGS) entry which is preliminary data.</text>
</comment>
<sequence>MNTENINKNVEEHQNDHSIDYIDKDLDSTLEDIKEKKQKEREDKLADMMGHYHKKYSNPITALDDTSNDTNLPPSSIGSGSSHKRSLSQNKKKEELAEQMKKYNDQFGNIISSVNSILSSPSSTSSSYSSLTNSPTLSSKNTSNNNNNNNNNNNITNSSTPPPELNLLTEKDTTLTTSTTTTTTNTNEQNTKPLQTETQIPTQTSITPNSQQQPQQPNFNDILYFEHQSIPYLTNVGFKTLKSIEMDAMKCSESVIALTRSLNYSLQMMTKMSVELFHAYKMSTDSLCQNAVNSMRETEIMITRCIELNEQTKSIQNLHQKIKLIKENINRFEIIIMNLIKQSSLPTTK</sequence>
<dbReference type="InParanoid" id="A0A151Z5W9"/>
<keyword evidence="1" id="KW-0175">Coiled coil</keyword>
<feature type="coiled-coil region" evidence="1">
    <location>
        <begin position="308"/>
        <end position="335"/>
    </location>
</feature>
<evidence type="ECO:0000259" key="3">
    <source>
        <dbReference type="Pfam" id="PF10157"/>
    </source>
</evidence>
<dbReference type="InterPro" id="IPR019314">
    <property type="entry name" value="BORCS6"/>
</dbReference>
<dbReference type="GO" id="GO:0099078">
    <property type="term" value="C:BORC complex"/>
    <property type="evidence" value="ECO:0007669"/>
    <property type="project" value="TreeGrafter"/>
</dbReference>
<evidence type="ECO:0000313" key="5">
    <source>
        <dbReference type="Proteomes" id="UP000076078"/>
    </source>
</evidence>
<accession>A0A151Z5W9</accession>
<feature type="compositionally biased region" description="Polar residues" evidence="2">
    <location>
        <begin position="58"/>
        <end position="74"/>
    </location>
</feature>
<name>A0A151Z5W9_TIELA</name>
<dbReference type="InterPro" id="IPR046465">
    <property type="entry name" value="BORCS6_C"/>
</dbReference>
<dbReference type="GO" id="GO:0032418">
    <property type="term" value="P:lysosome localization"/>
    <property type="evidence" value="ECO:0007669"/>
    <property type="project" value="TreeGrafter"/>
</dbReference>
<gene>
    <name evidence="4" type="ORF">DLAC_10015</name>
</gene>
<feature type="region of interest" description="Disordered" evidence="2">
    <location>
        <begin position="118"/>
        <end position="197"/>
    </location>
</feature>
<feature type="domain" description="BLOC-1-related complex subunit 6 C-terminal helix" evidence="3">
    <location>
        <begin position="234"/>
        <end position="333"/>
    </location>
</feature>
<feature type="region of interest" description="Disordered" evidence="2">
    <location>
        <begin position="1"/>
        <end position="23"/>
    </location>
</feature>
<evidence type="ECO:0000313" key="4">
    <source>
        <dbReference type="EMBL" id="KYQ89352.1"/>
    </source>
</evidence>
<feature type="compositionally biased region" description="Basic and acidic residues" evidence="2">
    <location>
        <begin position="9"/>
        <end position="23"/>
    </location>
</feature>
<dbReference type="OMA" id="GHYHKKY"/>
<proteinExistence type="predicted"/>
<dbReference type="PANTHER" id="PTHR13440:SF7">
    <property type="entry name" value="BLOC-1 RELATED COMPLEX SUBUNIT 6"/>
    <property type="match status" value="1"/>
</dbReference>
<evidence type="ECO:0000256" key="1">
    <source>
        <dbReference type="SAM" id="Coils"/>
    </source>
</evidence>
<feature type="compositionally biased region" description="Low complexity" evidence="2">
    <location>
        <begin position="174"/>
        <end position="191"/>
    </location>
</feature>
<dbReference type="AlphaFoldDB" id="A0A151Z5W9"/>
<feature type="compositionally biased region" description="Low complexity" evidence="2">
    <location>
        <begin position="118"/>
        <end position="159"/>
    </location>
</feature>
<keyword evidence="5" id="KW-1185">Reference proteome</keyword>
<organism evidence="4 5">
    <name type="scientific">Tieghemostelium lacteum</name>
    <name type="common">Slime mold</name>
    <name type="synonym">Dictyostelium lacteum</name>
    <dbReference type="NCBI Taxonomy" id="361077"/>
    <lineage>
        <taxon>Eukaryota</taxon>
        <taxon>Amoebozoa</taxon>
        <taxon>Evosea</taxon>
        <taxon>Eumycetozoa</taxon>
        <taxon>Dictyostelia</taxon>
        <taxon>Dictyosteliales</taxon>
        <taxon>Raperosteliaceae</taxon>
        <taxon>Tieghemostelium</taxon>
    </lineage>
</organism>
<dbReference type="OrthoDB" id="21206at2759"/>
<evidence type="ECO:0000256" key="2">
    <source>
        <dbReference type="SAM" id="MobiDB-lite"/>
    </source>
</evidence>
<feature type="region of interest" description="Disordered" evidence="2">
    <location>
        <begin position="57"/>
        <end position="95"/>
    </location>
</feature>
<dbReference type="PANTHER" id="PTHR13440">
    <property type="entry name" value="BLOC-1 RELATED COMPLEX SUBUNIT 6"/>
    <property type="match status" value="1"/>
</dbReference>
<dbReference type="Proteomes" id="UP000076078">
    <property type="component" value="Unassembled WGS sequence"/>
</dbReference>
<dbReference type="EMBL" id="LODT01000041">
    <property type="protein sequence ID" value="KYQ89352.1"/>
    <property type="molecule type" value="Genomic_DNA"/>
</dbReference>
<protein>
    <recommendedName>
        <fullName evidence="3">BLOC-1-related complex subunit 6 C-terminal helix domain-containing protein</fullName>
    </recommendedName>
</protein>